<evidence type="ECO:0000313" key="8">
    <source>
        <dbReference type="EMBL" id="ROR96377.1"/>
    </source>
</evidence>
<dbReference type="InterPro" id="IPR022791">
    <property type="entry name" value="L-PG_synthase/AglD"/>
</dbReference>
<feature type="transmembrane region" description="Helical" evidence="7">
    <location>
        <begin position="804"/>
        <end position="826"/>
    </location>
</feature>
<evidence type="ECO:0000313" key="9">
    <source>
        <dbReference type="Proteomes" id="UP000275356"/>
    </source>
</evidence>
<dbReference type="PANTHER" id="PTHR39087:SF2">
    <property type="entry name" value="UPF0104 MEMBRANE PROTEIN MJ1595"/>
    <property type="match status" value="1"/>
</dbReference>
<feature type="transmembrane region" description="Helical" evidence="7">
    <location>
        <begin position="62"/>
        <end position="81"/>
    </location>
</feature>
<dbReference type="PANTHER" id="PTHR39087">
    <property type="entry name" value="UPF0104 MEMBRANE PROTEIN MJ1595"/>
    <property type="match status" value="1"/>
</dbReference>
<feature type="compositionally biased region" description="Pro residues" evidence="6">
    <location>
        <begin position="1"/>
        <end position="10"/>
    </location>
</feature>
<feature type="transmembrane region" description="Helical" evidence="7">
    <location>
        <begin position="580"/>
        <end position="600"/>
    </location>
</feature>
<feature type="transmembrane region" description="Helical" evidence="7">
    <location>
        <begin position="166"/>
        <end position="189"/>
    </location>
</feature>
<dbReference type="EMBL" id="RKHQ01000001">
    <property type="protein sequence ID" value="ROR96377.1"/>
    <property type="molecule type" value="Genomic_DNA"/>
</dbReference>
<evidence type="ECO:0000256" key="6">
    <source>
        <dbReference type="SAM" id="MobiDB-lite"/>
    </source>
</evidence>
<feature type="transmembrane region" description="Helical" evidence="7">
    <location>
        <begin position="659"/>
        <end position="682"/>
    </location>
</feature>
<keyword evidence="9" id="KW-1185">Reference proteome</keyword>
<comment type="subcellular location">
    <subcellularLocation>
        <location evidence="1">Cell membrane</location>
        <topology evidence="1">Multi-pass membrane protein</topology>
    </subcellularLocation>
</comment>
<feature type="region of interest" description="Disordered" evidence="6">
    <location>
        <begin position="1"/>
        <end position="22"/>
    </location>
</feature>
<feature type="transmembrane region" description="Helical" evidence="7">
    <location>
        <begin position="541"/>
        <end position="560"/>
    </location>
</feature>
<keyword evidence="2" id="KW-1003">Cell membrane</keyword>
<feature type="transmembrane region" description="Helical" evidence="7">
    <location>
        <begin position="221"/>
        <end position="241"/>
    </location>
</feature>
<evidence type="ECO:0000256" key="1">
    <source>
        <dbReference type="ARBA" id="ARBA00004651"/>
    </source>
</evidence>
<keyword evidence="3 7" id="KW-0812">Transmembrane</keyword>
<dbReference type="InterPro" id="IPR011009">
    <property type="entry name" value="Kinase-like_dom_sf"/>
</dbReference>
<feature type="transmembrane region" description="Helical" evidence="7">
    <location>
        <begin position="744"/>
        <end position="763"/>
    </location>
</feature>
<evidence type="ECO:0000256" key="4">
    <source>
        <dbReference type="ARBA" id="ARBA00022989"/>
    </source>
</evidence>
<dbReference type="Proteomes" id="UP000275356">
    <property type="component" value="Unassembled WGS sequence"/>
</dbReference>
<dbReference type="SUPFAM" id="SSF56112">
    <property type="entry name" value="Protein kinase-like (PK-like)"/>
    <property type="match status" value="1"/>
</dbReference>
<feature type="transmembrane region" description="Helical" evidence="7">
    <location>
        <begin position="133"/>
        <end position="154"/>
    </location>
</feature>
<feature type="transmembrane region" description="Helical" evidence="7">
    <location>
        <begin position="775"/>
        <end position="792"/>
    </location>
</feature>
<feature type="transmembrane region" description="Helical" evidence="7">
    <location>
        <begin position="101"/>
        <end position="121"/>
    </location>
</feature>
<sequence length="851" mass="87755">MPRPAPPGPATFPDDGARAGTFAGMADPTARPRAAWHPTWTEPSGPAYRDVTSRSAWIDLRALAWFVLLALAGLVMASVARNATAGLDEDLRNALAGAPRTILHIALVLLQGLALVGLVAFPAALALARHWGLLGRAVLAGVAGGGAFWALTHLHLLQPGADLTPIAAGLGPAPSSILIAAAAAVVATLRPVSSAAWLGPLWTWLALLAVLRTLASPEAPLDVVLAIGVGGTIGTGVLLAFGRVVHRLTAAGVAATLAEASTPVVALSPSAPALDSWQWLARTAPGTALGVDTPAGGDTLLLRVVDRYTWRQENLAGTYRRLRLRVFSGGRTASPVAAVTSEAMIGLLAADRGVHVPRVRVVARAPEGEALLAVDDVAGIPLADVADADVTESVLRAVWSEVAALHSHRIAHHALTSRALLVHDGADDDVPADDDAAPTVWITSFGRGQAGADDDALLGDVADLLASTYAQVGPARAVAPAVAVLGGDRVSDASRLLVPVALPRRTRDALKRTSGGLDPLLEEIATQTGVPRQKPLPIERFRPRTLVAALALVVAFYFLVPELAEWPTMIDSVRHADWGWLPLLLVASALTYVGCGIGLAGSTPGRVPPVDAGLVALASSFVATFSPPGLSTIGLNVRFLQQRGYPLPVAISASAAKEAAVVAVQVVLIVVFALWGGTTGVFADLVSHLPSERVLVGAGVAVVVVVAVLLAVPRVRSLLRSHVLPSARQGIEALQPVMTSPWKMTQLVVGVALLPLGYAFSLFAASRAFDATTPLVAVVLVSLTAGSLASAAPTPGGIGAVEAVLTAALVAIGMSTSAALAAVLLYRLVTFWLPIPPGFVSFRVLTKREIL</sequence>
<protein>
    <submittedName>
        <fullName evidence="8">Uncharacterized membrane protein YbhN (UPF0104 family)</fullName>
    </submittedName>
</protein>
<dbReference type="GO" id="GO:0005886">
    <property type="term" value="C:plasma membrane"/>
    <property type="evidence" value="ECO:0007669"/>
    <property type="project" value="UniProtKB-SubCell"/>
</dbReference>
<keyword evidence="5 7" id="KW-0472">Membrane</keyword>
<accession>A0A3N2D9A5</accession>
<feature type="transmembrane region" description="Helical" evidence="7">
    <location>
        <begin position="612"/>
        <end position="639"/>
    </location>
</feature>
<evidence type="ECO:0000256" key="5">
    <source>
        <dbReference type="ARBA" id="ARBA00023136"/>
    </source>
</evidence>
<organism evidence="8 9">
    <name type="scientific">Salana multivorans</name>
    <dbReference type="NCBI Taxonomy" id="120377"/>
    <lineage>
        <taxon>Bacteria</taxon>
        <taxon>Bacillati</taxon>
        <taxon>Actinomycetota</taxon>
        <taxon>Actinomycetes</taxon>
        <taxon>Micrococcales</taxon>
        <taxon>Beutenbergiaceae</taxon>
        <taxon>Salana</taxon>
    </lineage>
</organism>
<comment type="caution">
    <text evidence="8">The sequence shown here is derived from an EMBL/GenBank/DDBJ whole genome shotgun (WGS) entry which is preliminary data.</text>
</comment>
<evidence type="ECO:0000256" key="3">
    <source>
        <dbReference type="ARBA" id="ARBA00022692"/>
    </source>
</evidence>
<evidence type="ECO:0000256" key="2">
    <source>
        <dbReference type="ARBA" id="ARBA00022475"/>
    </source>
</evidence>
<keyword evidence="4 7" id="KW-1133">Transmembrane helix</keyword>
<gene>
    <name evidence="8" type="ORF">EDD28_0960</name>
</gene>
<evidence type="ECO:0000256" key="7">
    <source>
        <dbReference type="SAM" id="Phobius"/>
    </source>
</evidence>
<feature type="transmembrane region" description="Helical" evidence="7">
    <location>
        <begin position="694"/>
        <end position="712"/>
    </location>
</feature>
<name>A0A3N2D9A5_9MICO</name>
<reference evidence="8 9" key="1">
    <citation type="submission" date="2018-11" db="EMBL/GenBank/DDBJ databases">
        <title>Sequencing the genomes of 1000 actinobacteria strains.</title>
        <authorList>
            <person name="Klenk H.-P."/>
        </authorList>
    </citation>
    <scope>NUCLEOTIDE SEQUENCE [LARGE SCALE GENOMIC DNA]</scope>
    <source>
        <strain evidence="8 9">DSM 13521</strain>
    </source>
</reference>
<proteinExistence type="predicted"/>
<feature type="transmembrane region" description="Helical" evidence="7">
    <location>
        <begin position="196"/>
        <end position="215"/>
    </location>
</feature>
<dbReference type="Pfam" id="PF03706">
    <property type="entry name" value="LPG_synthase_TM"/>
    <property type="match status" value="1"/>
</dbReference>
<dbReference type="AlphaFoldDB" id="A0A3N2D9A5"/>